<evidence type="ECO:0000256" key="2">
    <source>
        <dbReference type="ARBA" id="ARBA00022630"/>
    </source>
</evidence>
<dbReference type="PANTHER" id="PTHR11455">
    <property type="entry name" value="CRYPTOCHROME"/>
    <property type="match status" value="1"/>
</dbReference>
<dbReference type="Pfam" id="PF03441">
    <property type="entry name" value="FAD_binding_7"/>
    <property type="match status" value="1"/>
</dbReference>
<dbReference type="InterPro" id="IPR036134">
    <property type="entry name" value="Crypto/Photolyase_FAD-like_sf"/>
</dbReference>
<reference evidence="5" key="2">
    <citation type="submission" date="2021-08" db="EMBL/GenBank/DDBJ databases">
        <authorList>
            <person name="Tani A."/>
            <person name="Ola A."/>
            <person name="Ogura Y."/>
            <person name="Katsura K."/>
            <person name="Hayashi T."/>
        </authorList>
    </citation>
    <scope>NUCLEOTIDE SEQUENCE</scope>
    <source>
        <strain evidence="5">DSM 14458</strain>
    </source>
</reference>
<keyword evidence="3" id="KW-0274">FAD</keyword>
<comment type="caution">
    <text evidence="5">The sequence shown here is derived from an EMBL/GenBank/DDBJ whole genome shotgun (WGS) entry which is preliminary data.</text>
</comment>
<reference evidence="5" key="1">
    <citation type="journal article" date="2021" name="Front. Microbiol.">
        <title>Comprehensive Comparative Genomics and Phenotyping of Methylobacterium Species.</title>
        <authorList>
            <person name="Alessa O."/>
            <person name="Ogura Y."/>
            <person name="Fujitani Y."/>
            <person name="Takami H."/>
            <person name="Hayashi T."/>
            <person name="Sahin N."/>
            <person name="Tani A."/>
        </authorList>
    </citation>
    <scope>NUCLEOTIDE SEQUENCE</scope>
    <source>
        <strain evidence="5">DSM 14458</strain>
    </source>
</reference>
<dbReference type="Gene3D" id="1.10.579.10">
    <property type="entry name" value="DNA Cyclobutane Dipyrimidine Photolyase, subunit A, domain 3"/>
    <property type="match status" value="1"/>
</dbReference>
<sequence length="410" mass="45311">MNGSHGWRGPPRYLGVMDRDFPMTRAAGLDRLAGFLESAGAHYAAARNTDRGPDRRPTTSALSPYLRRRLLTEAEVVSAALAAYGEEGAEKFVSEVFWRTYFKGHLETHPGAWTGTLSAVEDERRRLAGDPGLRRVYEAAVEGRTGIEGFDDWARELVATGWLHNHARMWFASIWIFTLRLPWPLGAAFFLRHLLDGDPASNTLSWRWVAGLHTRGKHYVARAENIRRYTDGRFDPSGIDEEVDSLEEPMPPKEMRLVPADPPLTGEVALLLHLDDLHPESLPLGTTRVSRLAGLVAHAPDASDRVREADEAAMSDGLTRAAAHFGCEARVLGPDWSGGLPIVTAWAPVGPSADALPEACHRVRRAWDEAAWPLATRGFFKLRSAIPRLLPEGGWPEGVAQPTRTTARFT</sequence>
<name>A0ABQ4V8G8_9HYPH</name>
<feature type="domain" description="Cryptochrome/DNA photolyase FAD-binding" evidence="4">
    <location>
        <begin position="92"/>
        <end position="238"/>
    </location>
</feature>
<gene>
    <name evidence="5" type="ORF">BGCPKDLD_5224</name>
</gene>
<dbReference type="InterPro" id="IPR005101">
    <property type="entry name" value="Cryptochr/Photolyase_FAD-bd"/>
</dbReference>
<evidence type="ECO:0000256" key="3">
    <source>
        <dbReference type="ARBA" id="ARBA00022827"/>
    </source>
</evidence>
<keyword evidence="2" id="KW-0285">Flavoprotein</keyword>
<organism evidence="5 6">
    <name type="scientific">Methylorubrum suomiense</name>
    <dbReference type="NCBI Taxonomy" id="144191"/>
    <lineage>
        <taxon>Bacteria</taxon>
        <taxon>Pseudomonadati</taxon>
        <taxon>Pseudomonadota</taxon>
        <taxon>Alphaproteobacteria</taxon>
        <taxon>Hyphomicrobiales</taxon>
        <taxon>Methylobacteriaceae</taxon>
        <taxon>Methylorubrum</taxon>
    </lineage>
</organism>
<keyword evidence="6" id="KW-1185">Reference proteome</keyword>
<evidence type="ECO:0000313" key="6">
    <source>
        <dbReference type="Proteomes" id="UP001055093"/>
    </source>
</evidence>
<protein>
    <recommendedName>
        <fullName evidence="4">Cryptochrome/DNA photolyase FAD-binding domain-containing protein</fullName>
    </recommendedName>
</protein>
<evidence type="ECO:0000259" key="4">
    <source>
        <dbReference type="Pfam" id="PF03441"/>
    </source>
</evidence>
<evidence type="ECO:0000313" key="5">
    <source>
        <dbReference type="EMBL" id="GJE78607.1"/>
    </source>
</evidence>
<dbReference type="EMBL" id="BPRE01000029">
    <property type="protein sequence ID" value="GJE78607.1"/>
    <property type="molecule type" value="Genomic_DNA"/>
</dbReference>
<proteinExistence type="predicted"/>
<dbReference type="InterPro" id="IPR002081">
    <property type="entry name" value="Cryptochrome/DNA_photolyase_1"/>
</dbReference>
<accession>A0ABQ4V8G8</accession>
<dbReference type="SUPFAM" id="SSF48173">
    <property type="entry name" value="Cryptochrome/photolyase FAD-binding domain"/>
    <property type="match status" value="1"/>
</dbReference>
<comment type="cofactor">
    <cofactor evidence="1">
        <name>FAD</name>
        <dbReference type="ChEBI" id="CHEBI:57692"/>
    </cofactor>
</comment>
<dbReference type="Gene3D" id="1.25.40.80">
    <property type="match status" value="1"/>
</dbReference>
<evidence type="ECO:0000256" key="1">
    <source>
        <dbReference type="ARBA" id="ARBA00001974"/>
    </source>
</evidence>
<dbReference type="Proteomes" id="UP001055093">
    <property type="component" value="Unassembled WGS sequence"/>
</dbReference>
<dbReference type="PANTHER" id="PTHR11455:SF9">
    <property type="entry name" value="CRYPTOCHROME CIRCADIAN CLOCK 5 ISOFORM X1"/>
    <property type="match status" value="1"/>
</dbReference>